<dbReference type="Pfam" id="PF00294">
    <property type="entry name" value="PfkB"/>
    <property type="match status" value="1"/>
</dbReference>
<sequence length="317" mass="32025">MTAAADGGAGLLLCVGRVYCDLVFRGVSAMPRLGEERFAEDFALAPGGGAFITAAHATALGAPAALVARLGLDPLAEAIAPTLAEGGVDLRFLERAPDAGPQLTVVVVHEGERAFLSRRAGGARPATLDAALADPRARWLHVAEAATLAEIPDLVPRAKQAGLSVSVDPSWDDALIRSPELLARCAGADVFMPNAAEARAITGCEDLGEAGARLAGLFPTVVVKDGERGATLHDASGVLALPAPNGGPVVDTTGAGDAFNAGYIAALLMNRPAPEALAQGVASGSLSVRAMGGAAVRLVPTIVAALATEILREARDA</sequence>
<dbReference type="InterPro" id="IPR002173">
    <property type="entry name" value="Carboh/pur_kinase_PfkB_CS"/>
</dbReference>
<dbReference type="AlphaFoldDB" id="A0A2T1HQA1"/>
<dbReference type="Gene3D" id="3.40.1190.20">
    <property type="match status" value="1"/>
</dbReference>
<dbReference type="InterPro" id="IPR029056">
    <property type="entry name" value="Ribokinase-like"/>
</dbReference>
<keyword evidence="2 4" id="KW-0418">Kinase</keyword>
<dbReference type="RefSeq" id="WP_106338225.1">
    <property type="nucleotide sequence ID" value="NZ_PVZS01000020.1"/>
</dbReference>
<evidence type="ECO:0000256" key="2">
    <source>
        <dbReference type="ARBA" id="ARBA00022777"/>
    </source>
</evidence>
<name>A0A2T1HQA1_9HYPH</name>
<dbReference type="PANTHER" id="PTHR10584">
    <property type="entry name" value="SUGAR KINASE"/>
    <property type="match status" value="1"/>
</dbReference>
<accession>A0A2T1HQA1</accession>
<proteinExistence type="predicted"/>
<gene>
    <name evidence="4" type="ORF">SLNSH_17085</name>
</gene>
<reference evidence="5" key="1">
    <citation type="submission" date="2018-03" db="EMBL/GenBank/DDBJ databases">
        <authorList>
            <person name="Sun L."/>
            <person name="Liu H."/>
            <person name="Chen W."/>
            <person name="Huang K."/>
            <person name="Liu W."/>
            <person name="Gao X."/>
        </authorList>
    </citation>
    <scope>NUCLEOTIDE SEQUENCE [LARGE SCALE GENOMIC DNA]</scope>
    <source>
        <strain evidence="5">SH9</strain>
    </source>
</reference>
<dbReference type="EMBL" id="PVZS01000020">
    <property type="protein sequence ID" value="PSC03823.1"/>
    <property type="molecule type" value="Genomic_DNA"/>
</dbReference>
<dbReference type="PANTHER" id="PTHR10584:SF166">
    <property type="entry name" value="RIBOKINASE"/>
    <property type="match status" value="1"/>
</dbReference>
<dbReference type="InterPro" id="IPR011611">
    <property type="entry name" value="PfkB_dom"/>
</dbReference>
<dbReference type="OrthoDB" id="9776822at2"/>
<feature type="domain" description="Carbohydrate kinase PfkB" evidence="3">
    <location>
        <begin position="13"/>
        <end position="294"/>
    </location>
</feature>
<dbReference type="GO" id="GO:0005829">
    <property type="term" value="C:cytosol"/>
    <property type="evidence" value="ECO:0007669"/>
    <property type="project" value="TreeGrafter"/>
</dbReference>
<dbReference type="SUPFAM" id="SSF53613">
    <property type="entry name" value="Ribokinase-like"/>
    <property type="match status" value="1"/>
</dbReference>
<dbReference type="Proteomes" id="UP000239772">
    <property type="component" value="Unassembled WGS sequence"/>
</dbReference>
<organism evidence="4 5">
    <name type="scientific">Alsobacter soli</name>
    <dbReference type="NCBI Taxonomy" id="2109933"/>
    <lineage>
        <taxon>Bacteria</taxon>
        <taxon>Pseudomonadati</taxon>
        <taxon>Pseudomonadota</taxon>
        <taxon>Alphaproteobacteria</taxon>
        <taxon>Hyphomicrobiales</taxon>
        <taxon>Alsobacteraceae</taxon>
        <taxon>Alsobacter</taxon>
    </lineage>
</organism>
<comment type="caution">
    <text evidence="4">The sequence shown here is derived from an EMBL/GenBank/DDBJ whole genome shotgun (WGS) entry which is preliminary data.</text>
</comment>
<protein>
    <submittedName>
        <fullName evidence="4">Ribokinase</fullName>
    </submittedName>
</protein>
<dbReference type="GO" id="GO:0016301">
    <property type="term" value="F:kinase activity"/>
    <property type="evidence" value="ECO:0007669"/>
    <property type="project" value="UniProtKB-KW"/>
</dbReference>
<evidence type="ECO:0000259" key="3">
    <source>
        <dbReference type="Pfam" id="PF00294"/>
    </source>
</evidence>
<evidence type="ECO:0000313" key="4">
    <source>
        <dbReference type="EMBL" id="PSC03823.1"/>
    </source>
</evidence>
<keyword evidence="1" id="KW-0808">Transferase</keyword>
<evidence type="ECO:0000256" key="1">
    <source>
        <dbReference type="ARBA" id="ARBA00022679"/>
    </source>
</evidence>
<keyword evidence="5" id="KW-1185">Reference proteome</keyword>
<evidence type="ECO:0000313" key="5">
    <source>
        <dbReference type="Proteomes" id="UP000239772"/>
    </source>
</evidence>
<dbReference type="PROSITE" id="PS00584">
    <property type="entry name" value="PFKB_KINASES_2"/>
    <property type="match status" value="1"/>
</dbReference>